<keyword evidence="3" id="KW-1185">Reference proteome</keyword>
<dbReference type="AlphaFoldDB" id="A0A834Y665"/>
<proteinExistence type="predicted"/>
<evidence type="ECO:0000259" key="1">
    <source>
        <dbReference type="SMART" id="SM00860"/>
    </source>
</evidence>
<dbReference type="InterPro" id="IPR037883">
    <property type="entry name" value="Knr4/Smi1-like_sf"/>
</dbReference>
<dbReference type="InterPro" id="IPR039231">
    <property type="entry name" value="TPGS2"/>
</dbReference>
<dbReference type="OrthoDB" id="10249691at2759"/>
<dbReference type="SUPFAM" id="SSF160631">
    <property type="entry name" value="SMI1/KNR4-like"/>
    <property type="match status" value="1"/>
</dbReference>
<dbReference type="PANTHER" id="PTHR31854">
    <property type="entry name" value="TUBULIN POLYGLUTAMYLASE COMPLEX SUBUNIT 2"/>
    <property type="match status" value="1"/>
</dbReference>
<dbReference type="EMBL" id="JACMRX010000001">
    <property type="protein sequence ID" value="KAF7997216.1"/>
    <property type="molecule type" value="Genomic_DNA"/>
</dbReference>
<name>A0A834Y665_APHGI</name>
<dbReference type="InterPro" id="IPR018958">
    <property type="entry name" value="Knr4/Smi1-like_dom"/>
</dbReference>
<gene>
    <name evidence="2" type="ORF">HCN44_005493</name>
</gene>
<sequence>MSFFVDIVTEDSFYENLTLGVVKQLETNTCIKNVKVERKLACERSVLSSWEQRNCCLLPDDLKSFYASIDGFSLTWSLDIAGEEFPIGKMNINEFGELKRFIGTKEQQNDTDSMCNDDIDLPTFGTTCKLFEIDECDNCKIYLVYFIRPDFDTEPSIWLFNNKIKPGWYKLADNFTKYFRMMLVHIGLPYWQLCVTELSLPTWVEQIYYLVGPHLLPDTVKTSDTITDTLWKDGPLNTIDSGIFKSRDNKQKNSRKK</sequence>
<protein>
    <recommendedName>
        <fullName evidence="1">Knr4/Smi1-like domain-containing protein</fullName>
    </recommendedName>
</protein>
<feature type="domain" description="Knr4/Smi1-like" evidence="1">
    <location>
        <begin position="41"/>
        <end position="181"/>
    </location>
</feature>
<evidence type="ECO:0000313" key="3">
    <source>
        <dbReference type="Proteomes" id="UP000639338"/>
    </source>
</evidence>
<organism evidence="2 3">
    <name type="scientific">Aphidius gifuensis</name>
    <name type="common">Parasitoid wasp</name>
    <dbReference type="NCBI Taxonomy" id="684658"/>
    <lineage>
        <taxon>Eukaryota</taxon>
        <taxon>Metazoa</taxon>
        <taxon>Ecdysozoa</taxon>
        <taxon>Arthropoda</taxon>
        <taxon>Hexapoda</taxon>
        <taxon>Insecta</taxon>
        <taxon>Pterygota</taxon>
        <taxon>Neoptera</taxon>
        <taxon>Endopterygota</taxon>
        <taxon>Hymenoptera</taxon>
        <taxon>Apocrita</taxon>
        <taxon>Ichneumonoidea</taxon>
        <taxon>Braconidae</taxon>
        <taxon>Aphidiinae</taxon>
        <taxon>Aphidius</taxon>
    </lineage>
</organism>
<comment type="caution">
    <text evidence="2">The sequence shown here is derived from an EMBL/GenBank/DDBJ whole genome shotgun (WGS) entry which is preliminary data.</text>
</comment>
<dbReference type="Pfam" id="PF09346">
    <property type="entry name" value="SMI1_KNR4"/>
    <property type="match status" value="1"/>
</dbReference>
<dbReference type="Proteomes" id="UP000639338">
    <property type="component" value="Unassembled WGS sequence"/>
</dbReference>
<evidence type="ECO:0000313" key="2">
    <source>
        <dbReference type="EMBL" id="KAF7997216.1"/>
    </source>
</evidence>
<dbReference type="PANTHER" id="PTHR31854:SF2">
    <property type="entry name" value="TUBULIN POLYGLUTAMYLASE COMPLEX SUBUNIT 2"/>
    <property type="match status" value="1"/>
</dbReference>
<reference evidence="2 3" key="1">
    <citation type="submission" date="2020-08" db="EMBL/GenBank/DDBJ databases">
        <title>Aphidius gifuensis genome sequencing and assembly.</title>
        <authorList>
            <person name="Du Z."/>
        </authorList>
    </citation>
    <scope>NUCLEOTIDE SEQUENCE [LARGE SCALE GENOMIC DNA]</scope>
    <source>
        <strain evidence="2">YNYX2018</strain>
        <tissue evidence="2">Adults</tissue>
    </source>
</reference>
<dbReference type="SMART" id="SM00860">
    <property type="entry name" value="SMI1_KNR4"/>
    <property type="match status" value="1"/>
</dbReference>
<accession>A0A834Y665</accession>